<evidence type="ECO:0000313" key="3">
    <source>
        <dbReference type="Proteomes" id="UP000019267"/>
    </source>
</evidence>
<proteinExistence type="predicted"/>
<keyword evidence="1" id="KW-0472">Membrane</keyword>
<feature type="transmembrane region" description="Helical" evidence="1">
    <location>
        <begin position="6"/>
        <end position="22"/>
    </location>
</feature>
<dbReference type="RefSeq" id="WP_025362893.1">
    <property type="nucleotide sequence ID" value="NZ_CP006681.1"/>
</dbReference>
<evidence type="ECO:0000313" key="2">
    <source>
        <dbReference type="EMBL" id="AHI52652.1"/>
    </source>
</evidence>
<protein>
    <submittedName>
        <fullName evidence="2">Transmembrane protein</fullName>
    </submittedName>
</protein>
<feature type="transmembrane region" description="Helical" evidence="1">
    <location>
        <begin position="129"/>
        <end position="156"/>
    </location>
</feature>
<dbReference type="HOGENOM" id="CLU_1061332_0_0_14"/>
<keyword evidence="3" id="KW-1185">Reference proteome</keyword>
<dbReference type="OrthoDB" id="391715at2"/>
<dbReference type="EMBL" id="CP006681">
    <property type="protein sequence ID" value="AHI52652.1"/>
    <property type="molecule type" value="Genomic_DNA"/>
</dbReference>
<reference evidence="2 3" key="1">
    <citation type="journal article" date="2014" name="Genome Biol. Evol.">
        <title>Molecular evolution of the substrate utilization strategies and putative virulence factors in mosquito-associated Spiroplasma species.</title>
        <authorList>
            <person name="Chang T.H."/>
            <person name="Lo W.S."/>
            <person name="Ku C."/>
            <person name="Chen L.L."/>
            <person name="Kuo C.H."/>
        </authorList>
    </citation>
    <scope>NUCLEOTIDE SEQUENCE [LARGE SCALE GENOMIC DNA]</scope>
    <source>
        <strain evidence="2">AES-1</strain>
    </source>
</reference>
<accession>W6A6M9</accession>
<keyword evidence="1" id="KW-1133">Transmembrane helix</keyword>
<evidence type="ECO:0000256" key="1">
    <source>
        <dbReference type="SAM" id="Phobius"/>
    </source>
</evidence>
<gene>
    <name evidence="2" type="ORF">SCULI_v1c03110</name>
</gene>
<sequence>MSSLSLIIYLAVVLSFMTIIFLKTYNTILYSKIEVKHINSADINISTSKINEIMNSFLKFLNVNDLKINYGEHEQYLRVHQMLNKSNKTIDIPRWVMPSVGYELDYLLASIWYNCKIYNKDKEVKKYNFLVNILPAVFIFIYFILFAVWVVFIITISFFLREEDIIRSFLSVFQTYYLLEIPTIICFIVYISMIFLSPKLKYYLETKYEREIIDFVNSEFSGYKADIAAARVYALEIGKVHFGFFKLSGKTINIKFLGPFTNL</sequence>
<dbReference type="STRING" id="1276246.SCULI_v1c03110"/>
<dbReference type="KEGG" id="scq:SCULI_v1c03110"/>
<keyword evidence="1 2" id="KW-0812">Transmembrane</keyword>
<dbReference type="PATRIC" id="fig|1276246.3.peg.310"/>
<organism evidence="2 3">
    <name type="scientific">Spiroplasma culicicola AES-1</name>
    <dbReference type="NCBI Taxonomy" id="1276246"/>
    <lineage>
        <taxon>Bacteria</taxon>
        <taxon>Bacillati</taxon>
        <taxon>Mycoplasmatota</taxon>
        <taxon>Mollicutes</taxon>
        <taxon>Entomoplasmatales</taxon>
        <taxon>Spiroplasmataceae</taxon>
        <taxon>Spiroplasma</taxon>
    </lineage>
</organism>
<feature type="transmembrane region" description="Helical" evidence="1">
    <location>
        <begin position="176"/>
        <end position="196"/>
    </location>
</feature>
<name>W6A6M9_9MOLU</name>
<dbReference type="AlphaFoldDB" id="W6A6M9"/>
<dbReference type="Proteomes" id="UP000019267">
    <property type="component" value="Chromosome"/>
</dbReference>